<keyword evidence="5" id="KW-0456">Lyase</keyword>
<sequence>MFHLTNSNQSILTKVNLFFVEHRCLKIVAMDIEEFRMRGKEMVEYICEFMSNIHNRRVTPDVGPGYLRPLLPSEAPQEPESWEDIMRDVESKIMPGITHWQHPRFHAYFPAGNSFPSILGDMLSDAIGCIGFSWAASPACTELETIVCDWFGKAIGLPTDFLYFSSGSKGGGVIQGSASECILVCMLAARAQAIARLKESAAHAHLDETALLGKLMAYCSRESHSCVEKDAMICFVKLRILEPDEKSVLRGETLRQAIEADVAEGYIPFFVSITLGTTACCSFDNLREIGPVCKKYSGVWLHVDAAYAGNSFICPELKYLMAGIEYADSFNTNTNKFLLTNFDCSCLWVRDRFKLTGALVVDPLYLQHTHADTAIDYRHWSIPLSRRFRSLKLWFVMRSYGISGLQAYIRNHVQLAKRFEALVRKDARFELCNEVVLGLVCFRAKGTDKLNQKLLSTINDSGKLHMVPARVNQRFTIRFALAAPNATASDVDIAWSIITDYLAELLESKDVMDELADIREKKRKATLEQRRSFFVRMVSDPAIQPGFTKTPNRTGAKLDAQATIGGIGSNPTNTATLSDVRRSWISWPLAYLRKDTADTSELSLRFRHLDTMVRLKASGTGSRRGSSNGCSPDPSPSASPSRGRSPNGRAMLDTAKKDFESTETVDPRTMEGVLENAQKILNNAYADFGPSLDRYKCMVRGKEMIEYICEYLRTLEGKRVTANVDPGYLRPLLPKEAPAKGEPWDAIMRDVDSKIMPGITHWQHPRFHAYFPAGNSFPSILGDMLSDAIGCIGFSWAASPACTELETIVLDWYAKAIDLPPEFLAEHKTSKGGGVIQGSASECILVTMLAARTQAIRTLKEQDPNTEDSAFLPRLVAYCSTEAHSCAEKAAMISLVKLRVLEPDEKGSLRGKRLESAIREDVANGLVPFFVSTTLGTTGSCAFDNLVEIGPVCKLYPNIWLHVDGAYAGNAFICPEMRPLMAGIEHADSFNTNPNKWLLVNFDCSCLWVRDRVKLTSALVVDPLYLQHARSGESIDYRHWGIPLSRRFRALKLWFVMRSYGITGLQKYIRNHIRLARRFETLMRRDKRFEITNDVRVGLVCFRLKESDEINQELLANINASGRLHMIPARVMGKYILRFCVIKENATDDDIDYAVDVIEEHATEVMLAHYEGTEDEFRAKGPKSPAALDKKLVRKFSFTRSVTRDVYKRSISKSSLHDGATPIMVVDDNSQVDTIEEDVFCNSR</sequence>
<accession>A0A0M8ZRE3</accession>
<feature type="modified residue" description="N6-(pyridoxal phosphate)lysine" evidence="6">
    <location>
        <position position="996"/>
    </location>
</feature>
<dbReference type="Proteomes" id="UP000053105">
    <property type="component" value="Unassembled WGS sequence"/>
</dbReference>
<dbReference type="Gene3D" id="1.20.1340.10">
    <property type="entry name" value="dopa decarboxylase, N-terminal domain"/>
    <property type="match status" value="2"/>
</dbReference>
<dbReference type="FunFam" id="3.90.1150.10:FF:000018">
    <property type="entry name" value="Histidine decarboxylase"/>
    <property type="match status" value="1"/>
</dbReference>
<dbReference type="SUPFAM" id="SSF53383">
    <property type="entry name" value="PLP-dependent transferases"/>
    <property type="match status" value="2"/>
</dbReference>
<comment type="cofactor">
    <cofactor evidence="1 6">
        <name>pyridoxal 5'-phosphate</name>
        <dbReference type="ChEBI" id="CHEBI:597326"/>
    </cofactor>
</comment>
<dbReference type="InterPro" id="IPR010977">
    <property type="entry name" value="Aromatic_deC"/>
</dbReference>
<evidence type="ECO:0000313" key="8">
    <source>
        <dbReference type="EMBL" id="KOX68436.1"/>
    </source>
</evidence>
<feature type="compositionally biased region" description="Low complexity" evidence="7">
    <location>
        <begin position="618"/>
        <end position="649"/>
    </location>
</feature>
<dbReference type="GO" id="GO:0019752">
    <property type="term" value="P:carboxylic acid metabolic process"/>
    <property type="evidence" value="ECO:0007669"/>
    <property type="project" value="InterPro"/>
</dbReference>
<dbReference type="GO" id="GO:0030170">
    <property type="term" value="F:pyridoxal phosphate binding"/>
    <property type="evidence" value="ECO:0007669"/>
    <property type="project" value="InterPro"/>
</dbReference>
<dbReference type="STRING" id="166423.A0A0M8ZRE3"/>
<proteinExistence type="inferred from homology"/>
<evidence type="ECO:0000256" key="6">
    <source>
        <dbReference type="PIRSR" id="PIRSR602129-50"/>
    </source>
</evidence>
<dbReference type="FunFam" id="3.40.640.10:FF:000025">
    <property type="entry name" value="Histidine decarboxylase"/>
    <property type="match status" value="2"/>
</dbReference>
<dbReference type="Gene3D" id="3.40.640.10">
    <property type="entry name" value="Type I PLP-dependent aspartate aminotransferase-like (Major domain)"/>
    <property type="match status" value="2"/>
</dbReference>
<dbReference type="PANTHER" id="PTHR11999:SF70">
    <property type="entry name" value="MIP05841P"/>
    <property type="match status" value="1"/>
</dbReference>
<dbReference type="CDD" id="cd06450">
    <property type="entry name" value="DOPA_deC_like"/>
    <property type="match status" value="2"/>
</dbReference>
<dbReference type="InterPro" id="IPR015424">
    <property type="entry name" value="PyrdxlP-dep_Trfase"/>
</dbReference>
<feature type="region of interest" description="Disordered" evidence="7">
    <location>
        <begin position="617"/>
        <end position="650"/>
    </location>
</feature>
<evidence type="ECO:0000256" key="3">
    <source>
        <dbReference type="ARBA" id="ARBA00022793"/>
    </source>
</evidence>
<keyword evidence="4 6" id="KW-0663">Pyridoxal phosphate</keyword>
<protein>
    <submittedName>
        <fullName evidence="8">Aromatic-L-amino-acid decarboxylase</fullName>
    </submittedName>
</protein>
<dbReference type="InterPro" id="IPR015421">
    <property type="entry name" value="PyrdxlP-dep_Trfase_major"/>
</dbReference>
<dbReference type="PRINTS" id="PR00800">
    <property type="entry name" value="YHDCRBOXLASE"/>
</dbReference>
<reference evidence="8 9" key="1">
    <citation type="submission" date="2015-07" db="EMBL/GenBank/DDBJ databases">
        <title>The genome of Melipona quadrifasciata.</title>
        <authorList>
            <person name="Pan H."/>
            <person name="Kapheim K."/>
        </authorList>
    </citation>
    <scope>NUCLEOTIDE SEQUENCE [LARGE SCALE GENOMIC DNA]</scope>
    <source>
        <strain evidence="8">0111107301</strain>
        <tissue evidence="8">Whole body</tissue>
    </source>
</reference>
<dbReference type="PANTHER" id="PTHR11999">
    <property type="entry name" value="GROUP II PYRIDOXAL-5-PHOSPHATE DECARBOXYLASE"/>
    <property type="match status" value="1"/>
</dbReference>
<organism evidence="8 9">
    <name type="scientific">Melipona quadrifasciata</name>
    <dbReference type="NCBI Taxonomy" id="166423"/>
    <lineage>
        <taxon>Eukaryota</taxon>
        <taxon>Metazoa</taxon>
        <taxon>Ecdysozoa</taxon>
        <taxon>Arthropoda</taxon>
        <taxon>Hexapoda</taxon>
        <taxon>Insecta</taxon>
        <taxon>Pterygota</taxon>
        <taxon>Neoptera</taxon>
        <taxon>Endopterygota</taxon>
        <taxon>Hymenoptera</taxon>
        <taxon>Apocrita</taxon>
        <taxon>Aculeata</taxon>
        <taxon>Apoidea</taxon>
        <taxon>Anthophila</taxon>
        <taxon>Apidae</taxon>
        <taxon>Melipona</taxon>
    </lineage>
</organism>
<evidence type="ECO:0000256" key="2">
    <source>
        <dbReference type="ARBA" id="ARBA00009533"/>
    </source>
</evidence>
<keyword evidence="3" id="KW-0210">Decarboxylase</keyword>
<dbReference type="InterPro" id="IPR021115">
    <property type="entry name" value="Pyridoxal-P_BS"/>
</dbReference>
<dbReference type="InterPro" id="IPR002129">
    <property type="entry name" value="PyrdxlP-dep_de-COase"/>
</dbReference>
<evidence type="ECO:0000256" key="7">
    <source>
        <dbReference type="SAM" id="MobiDB-lite"/>
    </source>
</evidence>
<dbReference type="PROSITE" id="PS00392">
    <property type="entry name" value="DDC_GAD_HDC_YDC"/>
    <property type="match status" value="2"/>
</dbReference>
<evidence type="ECO:0000256" key="1">
    <source>
        <dbReference type="ARBA" id="ARBA00001933"/>
    </source>
</evidence>
<evidence type="ECO:0000256" key="5">
    <source>
        <dbReference type="ARBA" id="ARBA00023239"/>
    </source>
</evidence>
<dbReference type="OrthoDB" id="639767at2759"/>
<evidence type="ECO:0000256" key="4">
    <source>
        <dbReference type="ARBA" id="ARBA00022898"/>
    </source>
</evidence>
<dbReference type="InterPro" id="IPR015422">
    <property type="entry name" value="PyrdxlP-dep_Trfase_small"/>
</dbReference>
<evidence type="ECO:0000313" key="9">
    <source>
        <dbReference type="Proteomes" id="UP000053105"/>
    </source>
</evidence>
<dbReference type="GO" id="GO:0006520">
    <property type="term" value="P:amino acid metabolic process"/>
    <property type="evidence" value="ECO:0007669"/>
    <property type="project" value="InterPro"/>
</dbReference>
<comment type="similarity">
    <text evidence="2">Belongs to the group II decarboxylase family.</text>
</comment>
<dbReference type="Pfam" id="PF00282">
    <property type="entry name" value="Pyridoxal_deC"/>
    <property type="match status" value="2"/>
</dbReference>
<name>A0A0M8ZRE3_9HYME</name>
<dbReference type="GO" id="GO:0016831">
    <property type="term" value="F:carboxy-lyase activity"/>
    <property type="evidence" value="ECO:0007669"/>
    <property type="project" value="UniProtKB-KW"/>
</dbReference>
<dbReference type="Gene3D" id="3.90.1150.10">
    <property type="entry name" value="Aspartate Aminotransferase, domain 1"/>
    <property type="match status" value="2"/>
</dbReference>
<dbReference type="AlphaFoldDB" id="A0A0M8ZRE3"/>
<gene>
    <name evidence="8" type="ORF">WN51_03922</name>
</gene>
<dbReference type="FunFam" id="1.20.1340.10:FF:000001">
    <property type="entry name" value="Histidine decarboxylase"/>
    <property type="match status" value="2"/>
</dbReference>
<keyword evidence="9" id="KW-1185">Reference proteome</keyword>
<dbReference type="EMBL" id="KQ435922">
    <property type="protein sequence ID" value="KOX68436.1"/>
    <property type="molecule type" value="Genomic_DNA"/>
</dbReference>
<dbReference type="GO" id="GO:0005737">
    <property type="term" value="C:cytoplasm"/>
    <property type="evidence" value="ECO:0007669"/>
    <property type="project" value="TreeGrafter"/>
</dbReference>